<dbReference type="PROSITE" id="PS01180">
    <property type="entry name" value="CUB"/>
    <property type="match status" value="1"/>
</dbReference>
<evidence type="ECO:0000256" key="4">
    <source>
        <dbReference type="SAM" id="MobiDB-lite"/>
    </source>
</evidence>
<proteinExistence type="predicted"/>
<name>A0A8J4Z1D3_CHIOP</name>
<dbReference type="SMART" id="SM00042">
    <property type="entry name" value="CUB"/>
    <property type="match status" value="1"/>
</dbReference>
<dbReference type="PANTHER" id="PTHR24251">
    <property type="entry name" value="OVOCHYMASE-RELATED"/>
    <property type="match status" value="1"/>
</dbReference>
<dbReference type="AlphaFoldDB" id="A0A8J4Z1D3"/>
<dbReference type="CDD" id="cd00041">
    <property type="entry name" value="CUB"/>
    <property type="match status" value="1"/>
</dbReference>
<evidence type="ECO:0000313" key="6">
    <source>
        <dbReference type="EMBL" id="KAG0729305.1"/>
    </source>
</evidence>
<dbReference type="Proteomes" id="UP000770661">
    <property type="component" value="Unassembled WGS sequence"/>
</dbReference>
<keyword evidence="6" id="KW-0645">Protease</keyword>
<keyword evidence="2" id="KW-1015">Disulfide bond</keyword>
<keyword evidence="7" id="KW-1185">Reference proteome</keyword>
<keyword evidence="1" id="KW-0677">Repeat</keyword>
<comment type="caution">
    <text evidence="3">Lacks conserved residue(s) required for the propagation of feature annotation.</text>
</comment>
<evidence type="ECO:0000256" key="2">
    <source>
        <dbReference type="ARBA" id="ARBA00023157"/>
    </source>
</evidence>
<dbReference type="GO" id="GO:0006508">
    <property type="term" value="P:proteolysis"/>
    <property type="evidence" value="ECO:0007669"/>
    <property type="project" value="UniProtKB-KW"/>
</dbReference>
<comment type="caution">
    <text evidence="6">The sequence shown here is derived from an EMBL/GenBank/DDBJ whole genome shotgun (WGS) entry which is preliminary data.</text>
</comment>
<gene>
    <name evidence="6" type="primary">BP10_2</name>
    <name evidence="6" type="ORF">GWK47_030636</name>
</gene>
<dbReference type="EMBL" id="JACEEZ010001348">
    <property type="protein sequence ID" value="KAG0729305.1"/>
    <property type="molecule type" value="Genomic_DNA"/>
</dbReference>
<organism evidence="6 7">
    <name type="scientific">Chionoecetes opilio</name>
    <name type="common">Atlantic snow crab</name>
    <name type="synonym">Cancer opilio</name>
    <dbReference type="NCBI Taxonomy" id="41210"/>
    <lineage>
        <taxon>Eukaryota</taxon>
        <taxon>Metazoa</taxon>
        <taxon>Ecdysozoa</taxon>
        <taxon>Arthropoda</taxon>
        <taxon>Crustacea</taxon>
        <taxon>Multicrustacea</taxon>
        <taxon>Malacostraca</taxon>
        <taxon>Eumalacostraca</taxon>
        <taxon>Eucarida</taxon>
        <taxon>Decapoda</taxon>
        <taxon>Pleocyemata</taxon>
        <taxon>Brachyura</taxon>
        <taxon>Eubrachyura</taxon>
        <taxon>Majoidea</taxon>
        <taxon>Majidae</taxon>
        <taxon>Chionoecetes</taxon>
    </lineage>
</organism>
<dbReference type="SUPFAM" id="SSF49854">
    <property type="entry name" value="Spermadhesin, CUB domain"/>
    <property type="match status" value="1"/>
</dbReference>
<dbReference type="OrthoDB" id="10009301at2759"/>
<sequence length="299" mass="33130">MGSGRDGGKETTGGREDAVGPRNDRVLELMEARQQQMLGALNATTMDMLVHNDRVLELMEARQQQMLGALNATTTDMLVHNDRVLELMEARLQQMLGALNATTMDMLAQNDQVLEMMEARQQQVLGTLNATTTDMLARIEGLREEKREELATTAAVPGLEYPGTLVHNDTTPSLCSGNKILYGTVGSLAVVSDGAEYSDDLLCSWELNFPQESSVNLTWDYIHMESDGTCVYDWVKVLDTRDSQLVYGKKLCGSLNPSSLKLLNVTVHGTRRLLVSFHSDGYHQGRGFQMTYQAHSRPS</sequence>
<dbReference type="InterPro" id="IPR000859">
    <property type="entry name" value="CUB_dom"/>
</dbReference>
<accession>A0A8J4Z1D3</accession>
<reference evidence="6" key="1">
    <citation type="submission" date="2020-07" db="EMBL/GenBank/DDBJ databases">
        <title>The High-quality genome of the commercially important snow crab, Chionoecetes opilio.</title>
        <authorList>
            <person name="Jeong J.-H."/>
            <person name="Ryu S."/>
        </authorList>
    </citation>
    <scope>NUCLEOTIDE SEQUENCE</scope>
    <source>
        <strain evidence="6">MADBK_172401_WGS</strain>
        <tissue evidence="6">Digestive gland</tissue>
    </source>
</reference>
<evidence type="ECO:0000313" key="7">
    <source>
        <dbReference type="Proteomes" id="UP000770661"/>
    </source>
</evidence>
<dbReference type="Pfam" id="PF00431">
    <property type="entry name" value="CUB"/>
    <property type="match status" value="1"/>
</dbReference>
<dbReference type="GO" id="GO:0008233">
    <property type="term" value="F:peptidase activity"/>
    <property type="evidence" value="ECO:0007669"/>
    <property type="project" value="UniProtKB-KW"/>
</dbReference>
<feature type="domain" description="CUB" evidence="5">
    <location>
        <begin position="175"/>
        <end position="295"/>
    </location>
</feature>
<protein>
    <submittedName>
        <fullName evidence="6">Blastula protease 10</fullName>
    </submittedName>
</protein>
<dbReference type="InterPro" id="IPR035914">
    <property type="entry name" value="Sperma_CUB_dom_sf"/>
</dbReference>
<keyword evidence="6" id="KW-0378">Hydrolase</keyword>
<dbReference type="Gene3D" id="2.60.120.290">
    <property type="entry name" value="Spermadhesin, CUB domain"/>
    <property type="match status" value="1"/>
</dbReference>
<evidence type="ECO:0000256" key="1">
    <source>
        <dbReference type="ARBA" id="ARBA00022737"/>
    </source>
</evidence>
<evidence type="ECO:0000256" key="3">
    <source>
        <dbReference type="PROSITE-ProRule" id="PRU00059"/>
    </source>
</evidence>
<feature type="region of interest" description="Disordered" evidence="4">
    <location>
        <begin position="1"/>
        <end position="22"/>
    </location>
</feature>
<evidence type="ECO:0000259" key="5">
    <source>
        <dbReference type="PROSITE" id="PS01180"/>
    </source>
</evidence>